<dbReference type="WBParaSite" id="nRc.2.0.1.t10838-RA">
    <property type="protein sequence ID" value="nRc.2.0.1.t10838-RA"/>
    <property type="gene ID" value="nRc.2.0.1.g10838"/>
</dbReference>
<dbReference type="AlphaFoldDB" id="A0A915IAN7"/>
<reference evidence="2" key="1">
    <citation type="submission" date="2022-11" db="UniProtKB">
        <authorList>
            <consortium name="WormBaseParasite"/>
        </authorList>
    </citation>
    <scope>IDENTIFICATION</scope>
</reference>
<evidence type="ECO:0000313" key="2">
    <source>
        <dbReference type="WBParaSite" id="nRc.2.0.1.t10838-RA"/>
    </source>
</evidence>
<proteinExistence type="predicted"/>
<dbReference type="Proteomes" id="UP000887565">
    <property type="component" value="Unplaced"/>
</dbReference>
<sequence length="90" mass="9721">MDVALPAPAVDPSIYLAMPAALPSPLIIATVATARYIPPISFLQQFVSDSQLSALAAALKAYSFPPPAPGMLFPEHHWRDYPLPLHDQIT</sequence>
<protein>
    <submittedName>
        <fullName evidence="2">Uncharacterized protein</fullName>
    </submittedName>
</protein>
<accession>A0A915IAN7</accession>
<organism evidence="1 2">
    <name type="scientific">Romanomermis culicivorax</name>
    <name type="common">Nematode worm</name>
    <dbReference type="NCBI Taxonomy" id="13658"/>
    <lineage>
        <taxon>Eukaryota</taxon>
        <taxon>Metazoa</taxon>
        <taxon>Ecdysozoa</taxon>
        <taxon>Nematoda</taxon>
        <taxon>Enoplea</taxon>
        <taxon>Dorylaimia</taxon>
        <taxon>Mermithida</taxon>
        <taxon>Mermithoidea</taxon>
        <taxon>Mermithidae</taxon>
        <taxon>Romanomermis</taxon>
    </lineage>
</organism>
<name>A0A915IAN7_ROMCU</name>
<evidence type="ECO:0000313" key="1">
    <source>
        <dbReference type="Proteomes" id="UP000887565"/>
    </source>
</evidence>
<keyword evidence="1" id="KW-1185">Reference proteome</keyword>